<proteinExistence type="predicted"/>
<protein>
    <submittedName>
        <fullName evidence="2">Uncharacterized protein</fullName>
    </submittedName>
</protein>
<evidence type="ECO:0000313" key="1">
    <source>
        <dbReference type="EMBL" id="KAF7476427.1"/>
    </source>
</evidence>
<evidence type="ECO:0000313" key="3">
    <source>
        <dbReference type="Proteomes" id="UP000335636"/>
    </source>
</evidence>
<reference evidence="2 3" key="1">
    <citation type="submission" date="2019-04" db="EMBL/GenBank/DDBJ databases">
        <authorList>
            <person name="Alioto T."/>
            <person name="Alioto T."/>
        </authorList>
    </citation>
    <scope>NUCLEOTIDE SEQUENCE [LARGE SCALE GENOMIC DNA]</scope>
</reference>
<name>A0A5E4BDR9_MARMO</name>
<dbReference type="AlphaFoldDB" id="A0A5E4BDR9"/>
<dbReference type="EMBL" id="WJEC01002461">
    <property type="protein sequence ID" value="KAF7476427.1"/>
    <property type="molecule type" value="Genomic_DNA"/>
</dbReference>
<gene>
    <name evidence="1" type="ORF">GHT09_012399</name>
    <name evidence="2" type="ORF">MONAX_5E028616</name>
</gene>
<sequence length="110" mass="12764">MFAFSPPLKETCLEASDSQKRSHQCTTQPTKKLGQRFVYPANYLKDISREMSARWFCFSHLPTLQLLEHVPGQGVIIRRSCRPPSMSKELYMGKTRSEKRHSDVYQVKTV</sequence>
<dbReference type="EMBL" id="CABDUW010000398">
    <property type="protein sequence ID" value="VTJ67837.1"/>
    <property type="molecule type" value="Genomic_DNA"/>
</dbReference>
<dbReference type="Proteomes" id="UP000662637">
    <property type="component" value="Unassembled WGS sequence"/>
</dbReference>
<evidence type="ECO:0000313" key="2">
    <source>
        <dbReference type="EMBL" id="VTJ67837.1"/>
    </source>
</evidence>
<reference evidence="1" key="2">
    <citation type="submission" date="2020-08" db="EMBL/GenBank/DDBJ databases">
        <authorList>
            <person name="Shumante A."/>
            <person name="Zimin A.V."/>
            <person name="Puiu D."/>
            <person name="Salzberg S.L."/>
        </authorList>
    </citation>
    <scope>NUCLEOTIDE SEQUENCE</scope>
    <source>
        <strain evidence="1">WC2-LM</strain>
        <tissue evidence="1">Liver</tissue>
    </source>
</reference>
<dbReference type="Proteomes" id="UP000335636">
    <property type="component" value="Unassembled WGS sequence"/>
</dbReference>
<accession>A0A5E4BDR9</accession>
<organism evidence="2 3">
    <name type="scientific">Marmota monax</name>
    <name type="common">Woodchuck</name>
    <dbReference type="NCBI Taxonomy" id="9995"/>
    <lineage>
        <taxon>Eukaryota</taxon>
        <taxon>Metazoa</taxon>
        <taxon>Chordata</taxon>
        <taxon>Craniata</taxon>
        <taxon>Vertebrata</taxon>
        <taxon>Euteleostomi</taxon>
        <taxon>Mammalia</taxon>
        <taxon>Eutheria</taxon>
        <taxon>Euarchontoglires</taxon>
        <taxon>Glires</taxon>
        <taxon>Rodentia</taxon>
        <taxon>Sciuromorpha</taxon>
        <taxon>Sciuridae</taxon>
        <taxon>Xerinae</taxon>
        <taxon>Marmotini</taxon>
        <taxon>Marmota</taxon>
    </lineage>
</organism>
<keyword evidence="3" id="KW-1185">Reference proteome</keyword>